<dbReference type="OrthoDB" id="6359816at2759"/>
<proteinExistence type="predicted"/>
<dbReference type="AlphaFoldDB" id="A0A397RZK1"/>
<dbReference type="Proteomes" id="UP000265703">
    <property type="component" value="Unassembled WGS sequence"/>
</dbReference>
<reference evidence="1 2" key="1">
    <citation type="submission" date="2018-06" db="EMBL/GenBank/DDBJ databases">
        <title>Comparative genomics reveals the genomic features of Rhizophagus irregularis, R. cerebriforme, R. diaphanum and Gigaspora rosea, and their symbiotic lifestyle signature.</title>
        <authorList>
            <person name="Morin E."/>
            <person name="San Clemente H."/>
            <person name="Chen E.C.H."/>
            <person name="De La Providencia I."/>
            <person name="Hainaut M."/>
            <person name="Kuo A."/>
            <person name="Kohler A."/>
            <person name="Murat C."/>
            <person name="Tang N."/>
            <person name="Roy S."/>
            <person name="Loubradou J."/>
            <person name="Henrissat B."/>
            <person name="Grigoriev I.V."/>
            <person name="Corradi N."/>
            <person name="Roux C."/>
            <person name="Martin F.M."/>
        </authorList>
    </citation>
    <scope>NUCLEOTIDE SEQUENCE [LARGE SCALE GENOMIC DNA]</scope>
    <source>
        <strain evidence="1 2">DAOM 227022</strain>
    </source>
</reference>
<keyword evidence="2" id="KW-1185">Reference proteome</keyword>
<comment type="caution">
    <text evidence="1">The sequence shown here is derived from an EMBL/GenBank/DDBJ whole genome shotgun (WGS) entry which is preliminary data.</text>
</comment>
<protein>
    <submittedName>
        <fullName evidence="1">Uncharacterized protein</fullName>
    </submittedName>
</protein>
<sequence>MSEYEVLKFGAIRAAYQISNDAAISLRNRLPTLDKIGYPRRLVSKLYDKYIIIHRPKIVELLSNTVDLIDFRRIYKKILTEIIDPLRFVPADLELQEVVCHIKMLKQMLKYACNRGVYEWNIIIEKSCIYAWIGICSSEKFNYEGFVGMLINTNYKM</sequence>
<gene>
    <name evidence="1" type="ORF">C1645_840194</name>
</gene>
<evidence type="ECO:0000313" key="2">
    <source>
        <dbReference type="Proteomes" id="UP000265703"/>
    </source>
</evidence>
<dbReference type="EMBL" id="QKYT01001197">
    <property type="protein sequence ID" value="RIA79660.1"/>
    <property type="molecule type" value="Genomic_DNA"/>
</dbReference>
<organism evidence="1 2">
    <name type="scientific">Glomus cerebriforme</name>
    <dbReference type="NCBI Taxonomy" id="658196"/>
    <lineage>
        <taxon>Eukaryota</taxon>
        <taxon>Fungi</taxon>
        <taxon>Fungi incertae sedis</taxon>
        <taxon>Mucoromycota</taxon>
        <taxon>Glomeromycotina</taxon>
        <taxon>Glomeromycetes</taxon>
        <taxon>Glomerales</taxon>
        <taxon>Glomeraceae</taxon>
        <taxon>Glomus</taxon>
    </lineage>
</organism>
<accession>A0A397RZK1</accession>
<evidence type="ECO:0000313" key="1">
    <source>
        <dbReference type="EMBL" id="RIA79660.1"/>
    </source>
</evidence>
<name>A0A397RZK1_9GLOM</name>